<dbReference type="InterPro" id="IPR044730">
    <property type="entry name" value="RNase_H-like_dom_plant"/>
</dbReference>
<dbReference type="Pfam" id="PF13456">
    <property type="entry name" value="RVT_3"/>
    <property type="match status" value="1"/>
</dbReference>
<evidence type="ECO:0000259" key="2">
    <source>
        <dbReference type="Pfam" id="PF13456"/>
    </source>
</evidence>
<dbReference type="AlphaFoldDB" id="A0ABD0VK41"/>
<evidence type="ECO:0000313" key="4">
    <source>
        <dbReference type="Proteomes" id="UP001552299"/>
    </source>
</evidence>
<name>A0ABD0VK41_DENTH</name>
<dbReference type="EMBL" id="JANQDX010000004">
    <property type="protein sequence ID" value="KAL0925444.1"/>
    <property type="molecule type" value="Genomic_DNA"/>
</dbReference>
<evidence type="ECO:0000256" key="1">
    <source>
        <dbReference type="SAM" id="MobiDB-lite"/>
    </source>
</evidence>
<dbReference type="CDD" id="cd06222">
    <property type="entry name" value="RNase_H_like"/>
    <property type="match status" value="2"/>
</dbReference>
<gene>
    <name evidence="3" type="ORF">M5K25_003776</name>
</gene>
<dbReference type="InterPro" id="IPR012337">
    <property type="entry name" value="RNaseH-like_sf"/>
</dbReference>
<dbReference type="Proteomes" id="UP001552299">
    <property type="component" value="Unassembled WGS sequence"/>
</dbReference>
<organism evidence="3 4">
    <name type="scientific">Dendrobium thyrsiflorum</name>
    <name type="common">Pinecone-like raceme dendrobium</name>
    <name type="synonym">Orchid</name>
    <dbReference type="NCBI Taxonomy" id="117978"/>
    <lineage>
        <taxon>Eukaryota</taxon>
        <taxon>Viridiplantae</taxon>
        <taxon>Streptophyta</taxon>
        <taxon>Embryophyta</taxon>
        <taxon>Tracheophyta</taxon>
        <taxon>Spermatophyta</taxon>
        <taxon>Magnoliopsida</taxon>
        <taxon>Liliopsida</taxon>
        <taxon>Asparagales</taxon>
        <taxon>Orchidaceae</taxon>
        <taxon>Epidendroideae</taxon>
        <taxon>Malaxideae</taxon>
        <taxon>Dendrobiinae</taxon>
        <taxon>Dendrobium</taxon>
    </lineage>
</organism>
<comment type="caution">
    <text evidence="3">The sequence shown here is derived from an EMBL/GenBank/DDBJ whole genome shotgun (WGS) entry which is preliminary data.</text>
</comment>
<protein>
    <recommendedName>
        <fullName evidence="2">RNase H type-1 domain-containing protein</fullName>
    </recommendedName>
</protein>
<evidence type="ECO:0000313" key="3">
    <source>
        <dbReference type="EMBL" id="KAL0925444.1"/>
    </source>
</evidence>
<feature type="region of interest" description="Disordered" evidence="1">
    <location>
        <begin position="520"/>
        <end position="551"/>
    </location>
</feature>
<dbReference type="SUPFAM" id="SSF53098">
    <property type="entry name" value="Ribonuclease H-like"/>
    <property type="match status" value="1"/>
</dbReference>
<accession>A0ABD0VK41</accession>
<proteinExistence type="predicted"/>
<keyword evidence="4" id="KW-1185">Reference proteome</keyword>
<dbReference type="InterPro" id="IPR002156">
    <property type="entry name" value="RNaseH_domain"/>
</dbReference>
<dbReference type="InterPro" id="IPR036397">
    <property type="entry name" value="RNaseH_sf"/>
</dbReference>
<dbReference type="PANTHER" id="PTHR47723">
    <property type="entry name" value="OS05G0353850 PROTEIN"/>
    <property type="match status" value="1"/>
</dbReference>
<reference evidence="3 4" key="1">
    <citation type="journal article" date="2024" name="Plant Biotechnol. J.">
        <title>Dendrobium thyrsiflorum genome and its molecular insights into genes involved in important horticultural traits.</title>
        <authorList>
            <person name="Chen B."/>
            <person name="Wang J.Y."/>
            <person name="Zheng P.J."/>
            <person name="Li K.L."/>
            <person name="Liang Y.M."/>
            <person name="Chen X.F."/>
            <person name="Zhang C."/>
            <person name="Zhao X."/>
            <person name="He X."/>
            <person name="Zhang G.Q."/>
            <person name="Liu Z.J."/>
            <person name="Xu Q."/>
        </authorList>
    </citation>
    <scope>NUCLEOTIDE SEQUENCE [LARGE SCALE GENOMIC DNA]</scope>
    <source>
        <strain evidence="3">GZMU011</strain>
    </source>
</reference>
<dbReference type="InterPro" id="IPR053151">
    <property type="entry name" value="RNase_H-like"/>
</dbReference>
<sequence>MAKLYCLLVFYSWKIRNNVVHDGQELGSCFIASTAVSLASILTKLNPFSGHWGAFQRQLSTSSWHPPPSGWIKVNVDATIRLSNVVRVGGVIRDHKGRFLCSFGYNCVHWDSGYMELVAFRSIKRVIKDWMVGAKGIIMEGDNANVIKYLQDSIFKVVHYEVDGMMEDFSFLMGFDSFIFSHRLQQGGEALTKKSFFLFHPYTVMAENPSSFLRQRTATLPFSPLLGDGREPSSFLRQRTATLPFSPLLGDGREPSSFLRQRTATLPFSPLLGDGREPSSFLRQRTATLPFSPLLGDGREPSSFLRQRTATLPFSPLLACSQVDQNVDQNESLTVQTSELSPEKHPDPEQVQRLQQGGEALTKKSFFLFHPYTVMAENPSSFLRQRTATLPFSPLLGDGREPSSFLRQRTATLPFSPLLGDGREPSSFLRQRTATLPFSPLLGDGREPSSFLRQRTATLPFSPLLGDGREPSSFLRQRTATLPFSPLLGEGREPWQALTGKKTALVSKDQVLCLLQEEEKGARKSGHMKNNCPNLKIPPAEEKDKNKPIVKISNDKKQKISWADLASDSSDQELDNESRNKLVHNGSDDSSLVIAIKAINITSFSAYGISWNLGNLGTNQSHRLLNSSWYPPPPEWIKLNVDASLLPSYKAGIGGVLRDLKGRFLLAFGKSFIHWDVGYLELSAIQYSKEILKDWMFKYKGIVIEGDNSNIIKLIQKNNVASTSDVDDSFSFREFDHIIFNCIDRKCNKLADLCANYALSSSFLWEDV</sequence>
<dbReference type="Gene3D" id="3.30.420.10">
    <property type="entry name" value="Ribonuclease H-like superfamily/Ribonuclease H"/>
    <property type="match status" value="1"/>
</dbReference>
<feature type="domain" description="RNase H type-1" evidence="2">
    <location>
        <begin position="648"/>
        <end position="758"/>
    </location>
</feature>
<feature type="compositionally biased region" description="Basic and acidic residues" evidence="1">
    <location>
        <begin position="539"/>
        <end position="551"/>
    </location>
</feature>
<dbReference type="PANTHER" id="PTHR47723:SF19">
    <property type="entry name" value="POLYNUCLEOTIDYL TRANSFERASE, RIBONUCLEASE H-LIKE SUPERFAMILY PROTEIN"/>
    <property type="match status" value="1"/>
</dbReference>